<evidence type="ECO:0000313" key="6">
    <source>
        <dbReference type="Proteomes" id="UP000234545"/>
    </source>
</evidence>
<comment type="caution">
    <text evidence="5">The sequence shown here is derived from an EMBL/GenBank/DDBJ whole genome shotgun (WGS) entry which is preliminary data.</text>
</comment>
<evidence type="ECO:0000259" key="4">
    <source>
        <dbReference type="PROSITE" id="PS51462"/>
    </source>
</evidence>
<dbReference type="InterPro" id="IPR000086">
    <property type="entry name" value="NUDIX_hydrolase_dom"/>
</dbReference>
<dbReference type="RefSeq" id="WP_101627803.1">
    <property type="nucleotide sequence ID" value="NZ_PKKJ01000002.1"/>
</dbReference>
<dbReference type="GO" id="GO:0016787">
    <property type="term" value="F:hydrolase activity"/>
    <property type="evidence" value="ECO:0007669"/>
    <property type="project" value="UniProtKB-KW"/>
</dbReference>
<dbReference type="Proteomes" id="UP000234545">
    <property type="component" value="Unassembled WGS sequence"/>
</dbReference>
<dbReference type="AlphaFoldDB" id="A0A2I1I667"/>
<dbReference type="PANTHER" id="PTHR43046:SF12">
    <property type="entry name" value="GDP-MANNOSE MANNOSYL HYDROLASE"/>
    <property type="match status" value="1"/>
</dbReference>
<protein>
    <submittedName>
        <fullName evidence="5">NUDIX hydrolase</fullName>
    </submittedName>
</protein>
<evidence type="ECO:0000256" key="1">
    <source>
        <dbReference type="ARBA" id="ARBA00001946"/>
    </source>
</evidence>
<dbReference type="EMBL" id="PKKJ01000002">
    <property type="protein sequence ID" value="PKY66591.1"/>
    <property type="molecule type" value="Genomic_DNA"/>
</dbReference>
<sequence length="185" mass="21111">MSGLDENEWPVDADGYPHRQAARVILFDENGRLLLAKGHDRDQPERQWWFTIGGGIMEGENPAEAACRELFEETGIVLEPDTLVGPVIYREATFDFLSITAKQDEWFFIAHTQCVTLNDDGWTDLERDVIDEQRWWDLDELAQRALNGEVYPLNLATLAQSWVNGWDGQLHRIRESSACSGSSEE</sequence>
<gene>
    <name evidence="5" type="ORF">CYJ25_03395</name>
</gene>
<comment type="cofactor">
    <cofactor evidence="1">
        <name>Mg(2+)</name>
        <dbReference type="ChEBI" id="CHEBI:18420"/>
    </cofactor>
</comment>
<dbReference type="InterPro" id="IPR020084">
    <property type="entry name" value="NUDIX_hydrolase_CS"/>
</dbReference>
<dbReference type="PANTHER" id="PTHR43046">
    <property type="entry name" value="GDP-MANNOSE MANNOSYL HYDROLASE"/>
    <property type="match status" value="1"/>
</dbReference>
<evidence type="ECO:0000256" key="3">
    <source>
        <dbReference type="ARBA" id="ARBA00022842"/>
    </source>
</evidence>
<organism evidence="5 6">
    <name type="scientific">Schaalia turicensis</name>
    <dbReference type="NCBI Taxonomy" id="131111"/>
    <lineage>
        <taxon>Bacteria</taxon>
        <taxon>Bacillati</taxon>
        <taxon>Actinomycetota</taxon>
        <taxon>Actinomycetes</taxon>
        <taxon>Actinomycetales</taxon>
        <taxon>Actinomycetaceae</taxon>
        <taxon>Schaalia</taxon>
    </lineage>
</organism>
<evidence type="ECO:0000256" key="2">
    <source>
        <dbReference type="ARBA" id="ARBA00022801"/>
    </source>
</evidence>
<evidence type="ECO:0000313" key="5">
    <source>
        <dbReference type="EMBL" id="PKY66591.1"/>
    </source>
</evidence>
<dbReference type="Pfam" id="PF00293">
    <property type="entry name" value="NUDIX"/>
    <property type="match status" value="1"/>
</dbReference>
<dbReference type="OrthoDB" id="9804442at2"/>
<feature type="domain" description="Nudix hydrolase" evidence="4">
    <location>
        <begin position="17"/>
        <end position="159"/>
    </location>
</feature>
<proteinExistence type="predicted"/>
<reference evidence="5 6" key="1">
    <citation type="submission" date="2017-12" db="EMBL/GenBank/DDBJ databases">
        <title>Phylogenetic diversity of female urinary microbiome.</title>
        <authorList>
            <person name="Thomas-White K."/>
            <person name="Wolfe A.J."/>
        </authorList>
    </citation>
    <scope>NUCLEOTIDE SEQUENCE [LARGE SCALE GENOMIC DNA]</scope>
    <source>
        <strain evidence="5 6">UMB0250</strain>
    </source>
</reference>
<dbReference type="InterPro" id="IPR015797">
    <property type="entry name" value="NUDIX_hydrolase-like_dom_sf"/>
</dbReference>
<name>A0A2I1I667_9ACTO</name>
<dbReference type="SUPFAM" id="SSF55811">
    <property type="entry name" value="Nudix"/>
    <property type="match status" value="1"/>
</dbReference>
<keyword evidence="2 5" id="KW-0378">Hydrolase</keyword>
<dbReference type="PROSITE" id="PS00893">
    <property type="entry name" value="NUDIX_BOX"/>
    <property type="match status" value="1"/>
</dbReference>
<dbReference type="CDD" id="cd04685">
    <property type="entry name" value="NUDIX_Hydrolase"/>
    <property type="match status" value="1"/>
</dbReference>
<accession>A0A2I1I667</accession>
<keyword evidence="3" id="KW-0460">Magnesium</keyword>
<dbReference type="PROSITE" id="PS51462">
    <property type="entry name" value="NUDIX"/>
    <property type="match status" value="1"/>
</dbReference>
<dbReference type="Gene3D" id="3.90.79.10">
    <property type="entry name" value="Nucleoside Triphosphate Pyrophosphohydrolase"/>
    <property type="match status" value="1"/>
</dbReference>